<evidence type="ECO:0000313" key="1">
    <source>
        <dbReference type="EMBL" id="CBY30482.1"/>
    </source>
</evidence>
<accession>E4Y484</accession>
<protein>
    <recommendedName>
        <fullName evidence="2">Phospholipase A2 domain-containing protein</fullName>
    </recommendedName>
</protein>
<dbReference type="Gene3D" id="1.20.90.10">
    <property type="entry name" value="Phospholipase A2 domain"/>
    <property type="match status" value="1"/>
</dbReference>
<dbReference type="SUPFAM" id="SSF48619">
    <property type="entry name" value="Phospholipase A2, PLA2"/>
    <property type="match status" value="1"/>
</dbReference>
<dbReference type="GO" id="GO:0006644">
    <property type="term" value="P:phospholipid metabolic process"/>
    <property type="evidence" value="ECO:0007669"/>
    <property type="project" value="InterPro"/>
</dbReference>
<name>E4Y484_OIKDI</name>
<dbReference type="EMBL" id="FN654277">
    <property type="protein sequence ID" value="CBY30482.1"/>
    <property type="molecule type" value="Genomic_DNA"/>
</dbReference>
<dbReference type="GO" id="GO:0004623">
    <property type="term" value="F:phospholipase A2 activity"/>
    <property type="evidence" value="ECO:0007669"/>
    <property type="project" value="InterPro"/>
</dbReference>
<organism evidence="1">
    <name type="scientific">Oikopleura dioica</name>
    <name type="common">Tunicate</name>
    <dbReference type="NCBI Taxonomy" id="34765"/>
    <lineage>
        <taxon>Eukaryota</taxon>
        <taxon>Metazoa</taxon>
        <taxon>Chordata</taxon>
        <taxon>Tunicata</taxon>
        <taxon>Appendicularia</taxon>
        <taxon>Copelata</taxon>
        <taxon>Oikopleuridae</taxon>
        <taxon>Oikopleura</taxon>
    </lineage>
</organism>
<dbReference type="GO" id="GO:0050482">
    <property type="term" value="P:arachidonate secretion"/>
    <property type="evidence" value="ECO:0007669"/>
    <property type="project" value="InterPro"/>
</dbReference>
<dbReference type="Proteomes" id="UP000011014">
    <property type="component" value="Unassembled WGS sequence"/>
</dbReference>
<evidence type="ECO:0008006" key="2">
    <source>
        <dbReference type="Google" id="ProtNLM"/>
    </source>
</evidence>
<dbReference type="InterPro" id="IPR036444">
    <property type="entry name" value="PLipase_A2_dom_sf"/>
</dbReference>
<gene>
    <name evidence="1" type="ORF">GSOID_T00018352001</name>
</gene>
<proteinExistence type="predicted"/>
<reference evidence="1" key="1">
    <citation type="journal article" date="2010" name="Science">
        <title>Plasticity of animal genome architecture unmasked by rapid evolution of a pelagic tunicate.</title>
        <authorList>
            <person name="Denoeud F."/>
            <person name="Henriet S."/>
            <person name="Mungpakdee S."/>
            <person name="Aury J.M."/>
            <person name="Da Silva C."/>
            <person name="Brinkmann H."/>
            <person name="Mikhaleva J."/>
            <person name="Olsen L.C."/>
            <person name="Jubin C."/>
            <person name="Canestro C."/>
            <person name="Bouquet J.M."/>
            <person name="Danks G."/>
            <person name="Poulain J."/>
            <person name="Campsteijn C."/>
            <person name="Adamski M."/>
            <person name="Cross I."/>
            <person name="Yadetie F."/>
            <person name="Muffato M."/>
            <person name="Louis A."/>
            <person name="Butcher S."/>
            <person name="Tsagkogeorga G."/>
            <person name="Konrad A."/>
            <person name="Singh S."/>
            <person name="Jensen M.F."/>
            <person name="Cong E.H."/>
            <person name="Eikeseth-Otteraa H."/>
            <person name="Noel B."/>
            <person name="Anthouard V."/>
            <person name="Porcel B.M."/>
            <person name="Kachouri-Lafond R."/>
            <person name="Nishino A."/>
            <person name="Ugolini M."/>
            <person name="Chourrout P."/>
            <person name="Nishida H."/>
            <person name="Aasland R."/>
            <person name="Huzurbazar S."/>
            <person name="Westhof E."/>
            <person name="Delsuc F."/>
            <person name="Lehrach H."/>
            <person name="Reinhardt R."/>
            <person name="Weissenbach J."/>
            <person name="Roy S.W."/>
            <person name="Artiguenave F."/>
            <person name="Postlethwait J.H."/>
            <person name="Manak J.R."/>
            <person name="Thompson E.M."/>
            <person name="Jaillon O."/>
            <person name="Du Pasquier L."/>
            <person name="Boudinot P."/>
            <person name="Liberles D.A."/>
            <person name="Volff J.N."/>
            <person name="Philippe H."/>
            <person name="Lenhard B."/>
            <person name="Roest Crollius H."/>
            <person name="Wincker P."/>
            <person name="Chourrout D."/>
        </authorList>
    </citation>
    <scope>NUCLEOTIDE SEQUENCE [LARGE SCALE GENOMIC DNA]</scope>
</reference>
<sequence>MKILTGSFLSAALGQSGFLDGQVFLDQAAFFLQPEALKRFYHFYYYQIQENDRYGCHCQLKDLVSQDYIDYQEGEEHFQYHGKPVDSLDKGCHDHRECLKCAQRTLGCANDGISEHFLNYKISSIGYCSDDLSTCERAYCECATQFLHDIHNKGVFDYAPKYFSVNGGDFKANEENCKVSRSKSGENSNFEKSVLARRNERNNQRKTSCCARTGRYSTGPWRLYNTDKLKCCEDGEARTDC</sequence>
<dbReference type="AlphaFoldDB" id="E4Y484"/>